<gene>
    <name evidence="2" type="primary">Nrk_0</name>
    <name evidence="2" type="ORF">NPIL_350451</name>
</gene>
<keyword evidence="2" id="KW-0812">Transmembrane</keyword>
<dbReference type="InterPro" id="IPR013783">
    <property type="entry name" value="Ig-like_fold"/>
</dbReference>
<keyword evidence="2" id="KW-0472">Membrane</keyword>
<accession>A0A8X6ID54</accession>
<evidence type="ECO:0000313" key="3">
    <source>
        <dbReference type="Proteomes" id="UP000887013"/>
    </source>
</evidence>
<sequence>MVFLAPNRRGFPCLRLEESWIRRDVRNNAIPAKVKGGRTVYNVTWGAAVILECTAEGEPPPEITWWQNGVPLRSDEPTLSHSMLTINATESTMYLCRSTNFMRSANYTVTDSKDFHIFVLTKSAANLTSISSSANVEIYRYPLNCTINSFSVVRVMSEDVTMRDCVCLLTSY</sequence>
<proteinExistence type="predicted"/>
<dbReference type="GO" id="GO:0016301">
    <property type="term" value="F:kinase activity"/>
    <property type="evidence" value="ECO:0007669"/>
    <property type="project" value="UniProtKB-KW"/>
</dbReference>
<keyword evidence="2" id="KW-0418">Kinase</keyword>
<keyword evidence="2" id="KW-0675">Receptor</keyword>
<comment type="caution">
    <text evidence="2">The sequence shown here is derived from an EMBL/GenBank/DDBJ whole genome shotgun (WGS) entry which is preliminary data.</text>
</comment>
<dbReference type="PROSITE" id="PS50835">
    <property type="entry name" value="IG_LIKE"/>
    <property type="match status" value="1"/>
</dbReference>
<dbReference type="Gene3D" id="2.60.40.10">
    <property type="entry name" value="Immunoglobulins"/>
    <property type="match status" value="1"/>
</dbReference>
<keyword evidence="2" id="KW-0808">Transferase</keyword>
<evidence type="ECO:0000313" key="2">
    <source>
        <dbReference type="EMBL" id="GFS40145.1"/>
    </source>
</evidence>
<dbReference type="EMBL" id="BMAW01089484">
    <property type="protein sequence ID" value="GFS40145.1"/>
    <property type="molecule type" value="Genomic_DNA"/>
</dbReference>
<dbReference type="SUPFAM" id="SSF48726">
    <property type="entry name" value="Immunoglobulin"/>
    <property type="match status" value="1"/>
</dbReference>
<protein>
    <submittedName>
        <fullName evidence="2">Tyrosine-protein kinase transmembrane receptor Ror2</fullName>
    </submittedName>
</protein>
<evidence type="ECO:0000259" key="1">
    <source>
        <dbReference type="PROSITE" id="PS50835"/>
    </source>
</evidence>
<dbReference type="Pfam" id="PF13927">
    <property type="entry name" value="Ig_3"/>
    <property type="match status" value="1"/>
</dbReference>
<dbReference type="OrthoDB" id="428111at2759"/>
<dbReference type="AlphaFoldDB" id="A0A8X6ID54"/>
<dbReference type="InterPro" id="IPR007110">
    <property type="entry name" value="Ig-like_dom"/>
</dbReference>
<name>A0A8X6ID54_NEPPI</name>
<organism evidence="2 3">
    <name type="scientific">Nephila pilipes</name>
    <name type="common">Giant wood spider</name>
    <name type="synonym">Nephila maculata</name>
    <dbReference type="NCBI Taxonomy" id="299642"/>
    <lineage>
        <taxon>Eukaryota</taxon>
        <taxon>Metazoa</taxon>
        <taxon>Ecdysozoa</taxon>
        <taxon>Arthropoda</taxon>
        <taxon>Chelicerata</taxon>
        <taxon>Arachnida</taxon>
        <taxon>Araneae</taxon>
        <taxon>Araneomorphae</taxon>
        <taxon>Entelegynae</taxon>
        <taxon>Araneoidea</taxon>
        <taxon>Nephilidae</taxon>
        <taxon>Nephila</taxon>
    </lineage>
</organism>
<keyword evidence="3" id="KW-1185">Reference proteome</keyword>
<reference evidence="2" key="1">
    <citation type="submission" date="2020-08" db="EMBL/GenBank/DDBJ databases">
        <title>Multicomponent nature underlies the extraordinary mechanical properties of spider dragline silk.</title>
        <authorList>
            <person name="Kono N."/>
            <person name="Nakamura H."/>
            <person name="Mori M."/>
            <person name="Yoshida Y."/>
            <person name="Ohtoshi R."/>
            <person name="Malay A.D."/>
            <person name="Moran D.A.P."/>
            <person name="Tomita M."/>
            <person name="Numata K."/>
            <person name="Arakawa K."/>
        </authorList>
    </citation>
    <scope>NUCLEOTIDE SEQUENCE</scope>
</reference>
<dbReference type="InterPro" id="IPR036179">
    <property type="entry name" value="Ig-like_dom_sf"/>
</dbReference>
<feature type="domain" description="Ig-like" evidence="1">
    <location>
        <begin position="31"/>
        <end position="110"/>
    </location>
</feature>
<dbReference type="Proteomes" id="UP000887013">
    <property type="component" value="Unassembled WGS sequence"/>
</dbReference>